<keyword evidence="3 5" id="KW-1133">Transmembrane helix</keyword>
<feature type="transmembrane region" description="Helical" evidence="5">
    <location>
        <begin position="6"/>
        <end position="25"/>
    </location>
</feature>
<dbReference type="Proteomes" id="UP000176493">
    <property type="component" value="Unassembled WGS sequence"/>
</dbReference>
<name>A0A1G2MDF0_9BACT</name>
<evidence type="ECO:0000256" key="1">
    <source>
        <dbReference type="ARBA" id="ARBA00004141"/>
    </source>
</evidence>
<evidence type="ECO:0000256" key="2">
    <source>
        <dbReference type="ARBA" id="ARBA00022692"/>
    </source>
</evidence>
<evidence type="ECO:0000256" key="3">
    <source>
        <dbReference type="ARBA" id="ARBA00022989"/>
    </source>
</evidence>
<evidence type="ECO:0008006" key="8">
    <source>
        <dbReference type="Google" id="ProtNLM"/>
    </source>
</evidence>
<feature type="transmembrane region" description="Helical" evidence="5">
    <location>
        <begin position="34"/>
        <end position="55"/>
    </location>
</feature>
<feature type="transmembrane region" description="Helical" evidence="5">
    <location>
        <begin position="202"/>
        <end position="223"/>
    </location>
</feature>
<dbReference type="Pfam" id="PF02535">
    <property type="entry name" value="Zip"/>
    <property type="match status" value="1"/>
</dbReference>
<feature type="transmembrane region" description="Helical" evidence="5">
    <location>
        <begin position="235"/>
        <end position="255"/>
    </location>
</feature>
<sequence>MTFVYALGAVAIVSLVSFSGLVAIAMREAALKRVVFLLVGLAAGSLFGDALLHLIPEALESGMGEIGLGIAVMSGILFFFALEKFLYWHHCHGEHEENEDTLATHSHESKPLGALVLTADFVHNAIDGVIIGTSFLIGPEVGVATTVAVILHEIPQEIADFGILIHAGWSRGKALLFNFFSALSAFFGLAPVFLLGTQVENFVPAATAFTAGAFIYIAGSDLVPELHKTEGFGRTAIQIFAISLGFGVMLLLALAE</sequence>
<proteinExistence type="predicted"/>
<reference evidence="6 7" key="1">
    <citation type="journal article" date="2016" name="Nat. Commun.">
        <title>Thousands of microbial genomes shed light on interconnected biogeochemical processes in an aquifer system.</title>
        <authorList>
            <person name="Anantharaman K."/>
            <person name="Brown C.T."/>
            <person name="Hug L.A."/>
            <person name="Sharon I."/>
            <person name="Castelle C.J."/>
            <person name="Probst A.J."/>
            <person name="Thomas B.C."/>
            <person name="Singh A."/>
            <person name="Wilkins M.J."/>
            <person name="Karaoz U."/>
            <person name="Brodie E.L."/>
            <person name="Williams K.H."/>
            <person name="Hubbard S.S."/>
            <person name="Banfield J.F."/>
        </authorList>
    </citation>
    <scope>NUCLEOTIDE SEQUENCE [LARGE SCALE GENOMIC DNA]</scope>
</reference>
<dbReference type="EMBL" id="MHRJ01000040">
    <property type="protein sequence ID" value="OHA21744.1"/>
    <property type="molecule type" value="Genomic_DNA"/>
</dbReference>
<feature type="transmembrane region" description="Helical" evidence="5">
    <location>
        <begin position="175"/>
        <end position="196"/>
    </location>
</feature>
<gene>
    <name evidence="6" type="ORF">A2W52_02160</name>
</gene>
<evidence type="ECO:0000256" key="5">
    <source>
        <dbReference type="SAM" id="Phobius"/>
    </source>
</evidence>
<dbReference type="PANTHER" id="PTHR16950:SF16">
    <property type="entry name" value="ZINC TRANSPORTER ZIP13"/>
    <property type="match status" value="1"/>
</dbReference>
<dbReference type="GO" id="GO:0016020">
    <property type="term" value="C:membrane"/>
    <property type="evidence" value="ECO:0007669"/>
    <property type="project" value="UniProtKB-SubCell"/>
</dbReference>
<evidence type="ECO:0000313" key="6">
    <source>
        <dbReference type="EMBL" id="OHA21744.1"/>
    </source>
</evidence>
<organism evidence="6 7">
    <name type="scientific">Candidatus Taylorbacteria bacterium RIFCSPHIGHO2_02_49_25</name>
    <dbReference type="NCBI Taxonomy" id="1802305"/>
    <lineage>
        <taxon>Bacteria</taxon>
        <taxon>Candidatus Tayloriibacteriota</taxon>
    </lineage>
</organism>
<evidence type="ECO:0000256" key="4">
    <source>
        <dbReference type="ARBA" id="ARBA00023136"/>
    </source>
</evidence>
<feature type="transmembrane region" description="Helical" evidence="5">
    <location>
        <begin position="61"/>
        <end position="82"/>
    </location>
</feature>
<dbReference type="GO" id="GO:0046873">
    <property type="term" value="F:metal ion transmembrane transporter activity"/>
    <property type="evidence" value="ECO:0007669"/>
    <property type="project" value="InterPro"/>
</dbReference>
<comment type="caution">
    <text evidence="6">The sequence shown here is derived from an EMBL/GenBank/DDBJ whole genome shotgun (WGS) entry which is preliminary data.</text>
</comment>
<accession>A0A1G2MDF0</accession>
<evidence type="ECO:0000313" key="7">
    <source>
        <dbReference type="Proteomes" id="UP000176493"/>
    </source>
</evidence>
<keyword evidence="2 5" id="KW-0812">Transmembrane</keyword>
<dbReference type="AlphaFoldDB" id="A0A1G2MDF0"/>
<keyword evidence="4 5" id="KW-0472">Membrane</keyword>
<protein>
    <recommendedName>
        <fullName evidence="8">ZIP family metal transporter</fullName>
    </recommendedName>
</protein>
<dbReference type="PANTHER" id="PTHR16950">
    <property type="entry name" value="ZINC TRANSPORTER SLC39A7 HISTIDINE-RICH MEMBRANE PROTEIN KE4"/>
    <property type="match status" value="1"/>
</dbReference>
<comment type="subcellular location">
    <subcellularLocation>
        <location evidence="1">Membrane</location>
        <topology evidence="1">Multi-pass membrane protein</topology>
    </subcellularLocation>
</comment>
<dbReference type="InterPro" id="IPR003689">
    <property type="entry name" value="ZIP"/>
</dbReference>